<proteinExistence type="predicted"/>
<feature type="transmembrane region" description="Helical" evidence="1">
    <location>
        <begin position="6"/>
        <end position="30"/>
    </location>
</feature>
<keyword evidence="1" id="KW-0812">Transmembrane</keyword>
<reference evidence="3 4" key="1">
    <citation type="journal article" date="2019" name="Appl. Microbiol. Biotechnol.">
        <title>Genome sequence of Isaria javanica and comparative genome analysis insights into family S53 peptidase evolution in fungal entomopathogens.</title>
        <authorList>
            <person name="Lin R."/>
            <person name="Zhang X."/>
            <person name="Xin B."/>
            <person name="Zou M."/>
            <person name="Gao Y."/>
            <person name="Qin F."/>
            <person name="Hu Q."/>
            <person name="Xie B."/>
            <person name="Cheng X."/>
        </authorList>
    </citation>
    <scope>NUCLEOTIDE SEQUENCE [LARGE SCALE GENOMIC DNA]</scope>
    <source>
        <strain evidence="3 4">IJ1G</strain>
    </source>
</reference>
<sequence length="673" mass="74495">MAEGRGRWLLSGMLIFWTWSTLMMSVRVWAKVNVKRWGTDDYFITAAYLVSTLDVAASFWAAQHGYGLTLSSVADSVHGQIERALFAQQQLYIAAMTLCKVSAALFLVRLSASKSHTASALAVAVLAVVWGALSMIAVGLRGRLDRPWATVDGSSDMHIRWTIVEMLGIVIETLIFAVAFMLASGVHISWRKRSVLLAAFAVRLILIPIAIVRICFLAPHLNHDPTLTNVVPHIITEAALHFAVISASITSLRPFLRTLHLDYQYTVGSKGSREHATQSTGPLAAGHSRNRSLLQSCNSVESGGDRGLRAHNGGVGLVCDVIADHFDNYDCAALAREAVPVEELIRSGEMHRQAAHRKAKGLIHRRATYPTAETKVCRQLRDIILSRGVPGVCHWIKRIKIFVKFSEENKPGPSDNVNVLIQGPRGPVNLLIKSVVEKPGLFSARASMLDAYGSECFFINELDGISLNVAEPMGRKSSAGSWLLEGITILAECYETNLHVRMDKHAHMDMWYQYSPENSPGQTITAFDLEYRDWGIPACLEINRLAYEFTLANENWAGTWDKLAFKIGNSTEIQLGEALTLGSTKRGTIDLKKAFGKDTVDIRHLNRIQMLDAYGTNGNGDKWKFGITFNATCTSGPYEMVMNKYQSVDKWVGHLENQPAWHGSVAYSDWRAP</sequence>
<feature type="transmembrane region" description="Helical" evidence="1">
    <location>
        <begin position="42"/>
        <end position="62"/>
    </location>
</feature>
<keyword evidence="1" id="KW-0472">Membrane</keyword>
<feature type="transmembrane region" description="Helical" evidence="1">
    <location>
        <begin position="159"/>
        <end position="183"/>
    </location>
</feature>
<dbReference type="STRING" id="43265.A0A545UP54"/>
<evidence type="ECO:0000256" key="1">
    <source>
        <dbReference type="SAM" id="Phobius"/>
    </source>
</evidence>
<accession>A0A545UP54</accession>
<dbReference type="Pfam" id="PF20684">
    <property type="entry name" value="Fung_rhodopsin"/>
    <property type="match status" value="1"/>
</dbReference>
<dbReference type="AlphaFoldDB" id="A0A545UP54"/>
<dbReference type="InterPro" id="IPR049326">
    <property type="entry name" value="Rhodopsin_dom_fungi"/>
</dbReference>
<dbReference type="PANTHER" id="PTHR39614:SF2">
    <property type="entry name" value="INTEGRAL MEMBRANE PROTEIN"/>
    <property type="match status" value="1"/>
</dbReference>
<organism evidence="3 4">
    <name type="scientific">Cordyceps javanica</name>
    <dbReference type="NCBI Taxonomy" id="43265"/>
    <lineage>
        <taxon>Eukaryota</taxon>
        <taxon>Fungi</taxon>
        <taxon>Dikarya</taxon>
        <taxon>Ascomycota</taxon>
        <taxon>Pezizomycotina</taxon>
        <taxon>Sordariomycetes</taxon>
        <taxon>Hypocreomycetidae</taxon>
        <taxon>Hypocreales</taxon>
        <taxon>Cordycipitaceae</taxon>
        <taxon>Cordyceps</taxon>
    </lineage>
</organism>
<protein>
    <submittedName>
        <fullName evidence="3">Protein-tyrosine phosphatase</fullName>
    </submittedName>
</protein>
<dbReference type="OrthoDB" id="3918601at2759"/>
<feature type="transmembrane region" description="Helical" evidence="1">
    <location>
        <begin position="91"/>
        <end position="108"/>
    </location>
</feature>
<name>A0A545UP54_9HYPO</name>
<evidence type="ECO:0000313" key="3">
    <source>
        <dbReference type="EMBL" id="TQV91240.1"/>
    </source>
</evidence>
<evidence type="ECO:0000259" key="2">
    <source>
        <dbReference type="Pfam" id="PF20684"/>
    </source>
</evidence>
<keyword evidence="4" id="KW-1185">Reference proteome</keyword>
<feature type="domain" description="Rhodopsin" evidence="2">
    <location>
        <begin position="26"/>
        <end position="257"/>
    </location>
</feature>
<feature type="transmembrane region" description="Helical" evidence="1">
    <location>
        <begin position="120"/>
        <end position="139"/>
    </location>
</feature>
<dbReference type="PANTHER" id="PTHR39614">
    <property type="entry name" value="INTEGRAL MEMBRANE PROTEIN"/>
    <property type="match status" value="1"/>
</dbReference>
<feature type="transmembrane region" description="Helical" evidence="1">
    <location>
        <begin position="195"/>
        <end position="219"/>
    </location>
</feature>
<keyword evidence="1" id="KW-1133">Transmembrane helix</keyword>
<gene>
    <name evidence="3" type="ORF">IF1G_10121</name>
</gene>
<comment type="caution">
    <text evidence="3">The sequence shown here is derived from an EMBL/GenBank/DDBJ whole genome shotgun (WGS) entry which is preliminary data.</text>
</comment>
<evidence type="ECO:0000313" key="4">
    <source>
        <dbReference type="Proteomes" id="UP000315783"/>
    </source>
</evidence>
<dbReference type="Proteomes" id="UP000315783">
    <property type="component" value="Unassembled WGS sequence"/>
</dbReference>
<dbReference type="EMBL" id="SPUK01000020">
    <property type="protein sequence ID" value="TQV91240.1"/>
    <property type="molecule type" value="Genomic_DNA"/>
</dbReference>